<dbReference type="Proteomes" id="UP000823963">
    <property type="component" value="Unassembled WGS sequence"/>
</dbReference>
<dbReference type="EMBL" id="DXFP01000052">
    <property type="protein sequence ID" value="HIX02219.1"/>
    <property type="molecule type" value="Genomic_DNA"/>
</dbReference>
<feature type="transmembrane region" description="Helical" evidence="1">
    <location>
        <begin position="124"/>
        <end position="143"/>
    </location>
</feature>
<name>A0A9D1UXQ1_9LACO</name>
<gene>
    <name evidence="2" type="ORF">H9861_05640</name>
</gene>
<evidence type="ECO:0000313" key="2">
    <source>
        <dbReference type="EMBL" id="HIX02219.1"/>
    </source>
</evidence>
<dbReference type="AlphaFoldDB" id="A0A9D1UXQ1"/>
<sequence>MKLPTVNPHRNHWTIHDVILLALIAIFFGIIYQAWNYAYYALAATPLKPYANDLTLGVWLMAGPLAAILLKKRNACLIGELLAGIMEMFIFSSWGVGDIISGFIQGFGSELGFALTKYRKFNGIGLFLSTITSTVVTFGWDLFQSGYLSYPPKMLIELFIIRFLSIGLFAGILVHAIQKLLLRTKVLNHA</sequence>
<feature type="transmembrane region" description="Helical" evidence="1">
    <location>
        <begin position="54"/>
        <end position="70"/>
    </location>
</feature>
<keyword evidence="1" id="KW-0472">Membrane</keyword>
<organism evidence="2 3">
    <name type="scientific">Candidatus Ligilactobacillus excrementigallinarum</name>
    <dbReference type="NCBI Taxonomy" id="2838641"/>
    <lineage>
        <taxon>Bacteria</taxon>
        <taxon>Bacillati</taxon>
        <taxon>Bacillota</taxon>
        <taxon>Bacilli</taxon>
        <taxon>Lactobacillales</taxon>
        <taxon>Lactobacillaceae</taxon>
        <taxon>Ligilactobacillus</taxon>
    </lineage>
</organism>
<dbReference type="InterPro" id="IPR017195">
    <property type="entry name" value="ABC_thiamin-permease_prd"/>
</dbReference>
<reference evidence="2" key="2">
    <citation type="submission" date="2021-04" db="EMBL/GenBank/DDBJ databases">
        <authorList>
            <person name="Gilroy R."/>
        </authorList>
    </citation>
    <scope>NUCLEOTIDE SEQUENCE</scope>
    <source>
        <strain evidence="2">6627</strain>
    </source>
</reference>
<keyword evidence="1" id="KW-0812">Transmembrane</keyword>
<comment type="caution">
    <text evidence="2">The sequence shown here is derived from an EMBL/GenBank/DDBJ whole genome shotgun (WGS) entry which is preliminary data.</text>
</comment>
<reference evidence="2" key="1">
    <citation type="journal article" date="2021" name="PeerJ">
        <title>Extensive microbial diversity within the chicken gut microbiome revealed by metagenomics and culture.</title>
        <authorList>
            <person name="Gilroy R."/>
            <person name="Ravi A."/>
            <person name="Getino M."/>
            <person name="Pursley I."/>
            <person name="Horton D.L."/>
            <person name="Alikhan N.F."/>
            <person name="Baker D."/>
            <person name="Gharbi K."/>
            <person name="Hall N."/>
            <person name="Watson M."/>
            <person name="Adriaenssens E.M."/>
            <person name="Foster-Nyarko E."/>
            <person name="Jarju S."/>
            <person name="Secka A."/>
            <person name="Antonio M."/>
            <person name="Oren A."/>
            <person name="Chaudhuri R.R."/>
            <person name="La Ragione R."/>
            <person name="Hildebrand F."/>
            <person name="Pallen M.J."/>
        </authorList>
    </citation>
    <scope>NUCLEOTIDE SEQUENCE</scope>
    <source>
        <strain evidence="2">6627</strain>
    </source>
</reference>
<keyword evidence="1" id="KW-1133">Transmembrane helix</keyword>
<feature type="transmembrane region" description="Helical" evidence="1">
    <location>
        <begin position="12"/>
        <end position="34"/>
    </location>
</feature>
<feature type="transmembrane region" description="Helical" evidence="1">
    <location>
        <begin position="155"/>
        <end position="177"/>
    </location>
</feature>
<evidence type="ECO:0000256" key="1">
    <source>
        <dbReference type="SAM" id="Phobius"/>
    </source>
</evidence>
<accession>A0A9D1UXQ1</accession>
<dbReference type="PIRSF" id="PIRSF037394">
    <property type="entry name" value="ABC_thiamine-permease_YkoE_prd"/>
    <property type="match status" value="1"/>
</dbReference>
<protein>
    <submittedName>
        <fullName evidence="2">ECF transporter S component</fullName>
    </submittedName>
</protein>
<evidence type="ECO:0000313" key="3">
    <source>
        <dbReference type="Proteomes" id="UP000823963"/>
    </source>
</evidence>
<dbReference type="Pfam" id="PF09819">
    <property type="entry name" value="ABC_cobalt"/>
    <property type="match status" value="1"/>
</dbReference>
<proteinExistence type="predicted"/>